<gene>
    <name evidence="1" type="ORF">PM02_15975</name>
</gene>
<evidence type="ECO:0000313" key="2">
    <source>
        <dbReference type="Proteomes" id="UP000027337"/>
    </source>
</evidence>
<dbReference type="Proteomes" id="UP000027337">
    <property type="component" value="Unassembled WGS sequence"/>
</dbReference>
<dbReference type="eggNOG" id="ENOG5030SRB">
    <property type="taxonomic scope" value="Bacteria"/>
</dbReference>
<keyword evidence="1" id="KW-0969">Cilium</keyword>
<evidence type="ECO:0000313" key="1">
    <source>
        <dbReference type="EMBL" id="KAJ02046.1"/>
    </source>
</evidence>
<accession>A0A061SJZ7</accession>
<keyword evidence="1" id="KW-0966">Cell projection</keyword>
<dbReference type="AlphaFoldDB" id="A0A061SJZ7"/>
<keyword evidence="1" id="KW-0282">Flagellum</keyword>
<comment type="caution">
    <text evidence="1">The sequence shown here is derived from an EMBL/GenBank/DDBJ whole genome shotgun (WGS) entry which is preliminary data.</text>
</comment>
<reference evidence="1 2" key="1">
    <citation type="journal article" date="2014" name="Genome Announc.">
        <title>Draft Genome Sequences of Two Isolates of the Roseobacter Group, Sulfitobacter sp. Strains 3SOLIMAR09 and 1FIGIMAR09, from Harbors of Mallorca Island (Mediterranean Sea).</title>
        <authorList>
            <person name="Mas-Llado M."/>
            <person name="Pina-Villalonga J.M."/>
            <person name="Brunet-Galmes I."/>
            <person name="Nogales B."/>
            <person name="Bosch R."/>
        </authorList>
    </citation>
    <scope>NUCLEOTIDE SEQUENCE [LARGE SCALE GENOMIC DNA]</scope>
    <source>
        <strain evidence="1 2">1FIGIMAR09</strain>
    </source>
</reference>
<proteinExistence type="predicted"/>
<organism evidence="1 2">
    <name type="scientific">Sulfitobacter mediterraneus</name>
    <dbReference type="NCBI Taxonomy" id="83219"/>
    <lineage>
        <taxon>Bacteria</taxon>
        <taxon>Pseudomonadati</taxon>
        <taxon>Pseudomonadota</taxon>
        <taxon>Alphaproteobacteria</taxon>
        <taxon>Rhodobacterales</taxon>
        <taxon>Roseobacteraceae</taxon>
        <taxon>Sulfitobacter</taxon>
    </lineage>
</organism>
<dbReference type="RefSeq" id="WP_051584203.1">
    <property type="nucleotide sequence ID" value="NZ_JEMU01000015.1"/>
</dbReference>
<keyword evidence="2" id="KW-1185">Reference proteome</keyword>
<name>A0A061SJZ7_9RHOB</name>
<protein>
    <submittedName>
        <fullName evidence="1">Flagellar motor protein</fullName>
    </submittedName>
</protein>
<dbReference type="STRING" id="83219.PM02_15975"/>
<dbReference type="EMBL" id="JEMU01000015">
    <property type="protein sequence ID" value="KAJ02046.1"/>
    <property type="molecule type" value="Genomic_DNA"/>
</dbReference>
<sequence length="198" mass="22289">MNSTENVLVVLIDGEDVKHVFSAWPSDICLAACLMRDGDCSMIVFRRDERPRVPARLVQTLGVTAEAVCFVPKVVGYETKQFLYSDERRLMELVASYPAILEEAIDYAVNYTYALEEGLDPEVLLGLKQKDYRASPIQAPTVAPAASFRRHPFQDKPKRAPELNPLLPDFLRKSAENARRPRFATVRKSRPAALVPQV</sequence>